<dbReference type="Proteomes" id="UP000838878">
    <property type="component" value="Chromosome 8"/>
</dbReference>
<evidence type="ECO:0000256" key="2">
    <source>
        <dbReference type="ARBA" id="ARBA00023172"/>
    </source>
</evidence>
<feature type="region of interest" description="Disordered" evidence="3">
    <location>
        <begin position="34"/>
        <end position="57"/>
    </location>
</feature>
<dbReference type="SUPFAM" id="SSF47823">
    <property type="entry name" value="lambda integrase-like, N-terminal domain"/>
    <property type="match status" value="1"/>
</dbReference>
<evidence type="ECO:0000313" key="5">
    <source>
        <dbReference type="EMBL" id="CAH0729200.1"/>
    </source>
</evidence>
<reference evidence="5" key="1">
    <citation type="submission" date="2021-12" db="EMBL/GenBank/DDBJ databases">
        <authorList>
            <person name="Martin H S."/>
        </authorList>
    </citation>
    <scope>NUCLEOTIDE SEQUENCE</scope>
</reference>
<gene>
    <name evidence="5" type="ORF">BINO364_LOCUS14335</name>
</gene>
<feature type="non-terminal residue" evidence="5">
    <location>
        <position position="567"/>
    </location>
</feature>
<evidence type="ECO:0000313" key="6">
    <source>
        <dbReference type="Proteomes" id="UP000838878"/>
    </source>
</evidence>
<dbReference type="OrthoDB" id="6769862at2759"/>
<protein>
    <recommendedName>
        <fullName evidence="4">Tyr recombinase domain-containing protein</fullName>
    </recommendedName>
</protein>
<organism evidence="5 6">
    <name type="scientific">Brenthis ino</name>
    <name type="common">lesser marbled fritillary</name>
    <dbReference type="NCBI Taxonomy" id="405034"/>
    <lineage>
        <taxon>Eukaryota</taxon>
        <taxon>Metazoa</taxon>
        <taxon>Ecdysozoa</taxon>
        <taxon>Arthropoda</taxon>
        <taxon>Hexapoda</taxon>
        <taxon>Insecta</taxon>
        <taxon>Pterygota</taxon>
        <taxon>Neoptera</taxon>
        <taxon>Endopterygota</taxon>
        <taxon>Lepidoptera</taxon>
        <taxon>Glossata</taxon>
        <taxon>Ditrysia</taxon>
        <taxon>Papilionoidea</taxon>
        <taxon>Nymphalidae</taxon>
        <taxon>Heliconiinae</taxon>
        <taxon>Argynnini</taxon>
        <taxon>Brenthis</taxon>
    </lineage>
</organism>
<feature type="compositionally biased region" description="Polar residues" evidence="3">
    <location>
        <begin position="45"/>
        <end position="56"/>
    </location>
</feature>
<evidence type="ECO:0000256" key="3">
    <source>
        <dbReference type="SAM" id="MobiDB-lite"/>
    </source>
</evidence>
<keyword evidence="6" id="KW-1185">Reference proteome</keyword>
<dbReference type="PANTHER" id="PTHR35617:SF3">
    <property type="entry name" value="CORE-BINDING (CB) DOMAIN-CONTAINING PROTEIN"/>
    <property type="match status" value="1"/>
</dbReference>
<dbReference type="PANTHER" id="PTHR35617">
    <property type="entry name" value="PHAGE_INTEGRASE DOMAIN-CONTAINING PROTEIN"/>
    <property type="match status" value="1"/>
</dbReference>
<keyword evidence="2" id="KW-0233">DNA recombination</keyword>
<dbReference type="InterPro" id="IPR011010">
    <property type="entry name" value="DNA_brk_join_enz"/>
</dbReference>
<dbReference type="GO" id="GO:0015074">
    <property type="term" value="P:DNA integration"/>
    <property type="evidence" value="ECO:0007669"/>
    <property type="project" value="InterPro"/>
</dbReference>
<accession>A0A8J9VM59</accession>
<evidence type="ECO:0000256" key="1">
    <source>
        <dbReference type="ARBA" id="ARBA00023125"/>
    </source>
</evidence>
<dbReference type="EMBL" id="OV170228">
    <property type="protein sequence ID" value="CAH0729200.1"/>
    <property type="molecule type" value="Genomic_DNA"/>
</dbReference>
<dbReference type="GO" id="GO:0003677">
    <property type="term" value="F:DNA binding"/>
    <property type="evidence" value="ECO:0007669"/>
    <property type="project" value="UniProtKB-KW"/>
</dbReference>
<dbReference type="Pfam" id="PF00589">
    <property type="entry name" value="Phage_integrase"/>
    <property type="match status" value="1"/>
</dbReference>
<dbReference type="Gene3D" id="1.10.150.130">
    <property type="match status" value="1"/>
</dbReference>
<name>A0A8J9VM59_9NEOP</name>
<dbReference type="SUPFAM" id="SSF56349">
    <property type="entry name" value="DNA breaking-rejoining enzymes"/>
    <property type="match status" value="1"/>
</dbReference>
<proteinExistence type="predicted"/>
<sequence length="567" mass="63330">MPKRTKGEKLKYYTEKIRKLNEINNRRSIRRRIIQSESSDENSDVETQSQYNQNEGSLPRAVLIDDEIMERDIRMEAVDTPQVEMGTPEVASHPELTFEYLQALGDAVDEVPQYGEEIHSNLAQSLSEKIKAAKIIEKQGLSIKKNVSCYETIYILFTTAAGNWTGPPRFPSNRGGVQHRGGDDDVSGATGIGGEHTTTAVASALQPSKQATCLSDASTLTQVARARTTPLSYPGSSDTLRLAFSRRGVPDQALDLICASLSANTIRQYSVTFKVWWEFCILNKFNPLEPSVHAVISFITHQYNRGDSYGSISTHRSALSLLLGHDVGTDDRISRILKGVYKLRPSVPKYKNTWDPQVVLSKLETWYPNSELSLEKLTKKLVMLLALCTAHRLQTFSLIKINNIKCFASVIKIYIIDIIKTSRPGKDQPILSLPFFLENPSICPAKTLQEYIAKTINLRPSNVENLLITFKRPHKAATAQTIGRWLKQTMGECGVDVAVFSAHSTRHAATSAAHSSGVSIDVIPVDCFTNTQRHLSPLFEKSFKIPLLESSKRSFLKRELDDITFDN</sequence>
<evidence type="ECO:0000259" key="4">
    <source>
        <dbReference type="Pfam" id="PF00589"/>
    </source>
</evidence>
<feature type="domain" description="Tyr recombinase" evidence="4">
    <location>
        <begin position="373"/>
        <end position="523"/>
    </location>
</feature>
<keyword evidence="1" id="KW-0238">DNA-binding</keyword>
<dbReference type="Gene3D" id="1.10.443.10">
    <property type="entry name" value="Intergrase catalytic core"/>
    <property type="match status" value="1"/>
</dbReference>
<dbReference type="InterPro" id="IPR010998">
    <property type="entry name" value="Integrase_recombinase_N"/>
</dbReference>
<dbReference type="AlphaFoldDB" id="A0A8J9VM59"/>
<dbReference type="GO" id="GO:0006310">
    <property type="term" value="P:DNA recombination"/>
    <property type="evidence" value="ECO:0007669"/>
    <property type="project" value="UniProtKB-KW"/>
</dbReference>
<dbReference type="InterPro" id="IPR002104">
    <property type="entry name" value="Integrase_catalytic"/>
</dbReference>
<dbReference type="InterPro" id="IPR013762">
    <property type="entry name" value="Integrase-like_cat_sf"/>
</dbReference>